<name>A0ABQ1UIB2_9NOCA</name>
<evidence type="ECO:0000313" key="12">
    <source>
        <dbReference type="EMBL" id="GGF19560.1"/>
    </source>
</evidence>
<dbReference type="SUPFAM" id="SSF53448">
    <property type="entry name" value="Nucleotide-diphospho-sugar transferases"/>
    <property type="match status" value="1"/>
</dbReference>
<feature type="transmembrane region" description="Helical" evidence="10">
    <location>
        <begin position="245"/>
        <end position="267"/>
    </location>
</feature>
<dbReference type="Proteomes" id="UP000632454">
    <property type="component" value="Unassembled WGS sequence"/>
</dbReference>
<keyword evidence="10" id="KW-1133">Transmembrane helix</keyword>
<accession>A0ABQ1UIB2</accession>
<dbReference type="InterPro" id="IPR029044">
    <property type="entry name" value="Nucleotide-diphossugar_trans"/>
</dbReference>
<keyword evidence="3" id="KW-0328">Glycosyltransferase</keyword>
<comment type="subcellular location">
    <subcellularLocation>
        <location evidence="1">Cell membrane</location>
    </subcellularLocation>
</comment>
<evidence type="ECO:0000256" key="8">
    <source>
        <dbReference type="ARBA" id="ARBA00038120"/>
    </source>
</evidence>
<organism evidence="12 13">
    <name type="scientific">Williamsia phyllosphaerae</name>
    <dbReference type="NCBI Taxonomy" id="885042"/>
    <lineage>
        <taxon>Bacteria</taxon>
        <taxon>Bacillati</taxon>
        <taxon>Actinomycetota</taxon>
        <taxon>Actinomycetes</taxon>
        <taxon>Mycobacteriales</taxon>
        <taxon>Nocardiaceae</taxon>
        <taxon>Williamsia</taxon>
    </lineage>
</organism>
<dbReference type="Gene3D" id="3.90.550.10">
    <property type="entry name" value="Spore Coat Polysaccharide Biosynthesis Protein SpsA, Chain A"/>
    <property type="match status" value="1"/>
</dbReference>
<sequence>MLTPSLSVIIPTYNEQDCIEDCLRALLSQQEPVDEIIVVDNNSTDNTTDIVLRMTGETAVIRLIRAPEQGVINARSLGFDSARGEVLARIDADTHVPDAWSQSVRQFFATHSDRFQAGSGLCYCYDLPFQGRFRRRQQQRTAVTSTRLASNNPDTAAIPRLFGSNMAITQSAWTSVRSSRSHRTDIFEDLDLTLTIRAAGYRIALIPNADAGISGRRYLCSPRTFWRYCLRDQRTYRAHGDLRNAVLAACFVLPAQYLFYLLAWLPFRAYDPQTRQMTLRNIGRDRADRVLPSGNV</sequence>
<keyword evidence="5 10" id="KW-0472">Membrane</keyword>
<dbReference type="InterPro" id="IPR001173">
    <property type="entry name" value="Glyco_trans_2-like"/>
</dbReference>
<dbReference type="Pfam" id="PF00535">
    <property type="entry name" value="Glycos_transf_2"/>
    <property type="match status" value="1"/>
</dbReference>
<evidence type="ECO:0000256" key="10">
    <source>
        <dbReference type="SAM" id="Phobius"/>
    </source>
</evidence>
<feature type="domain" description="Glycosyltransferase 2-like" evidence="11">
    <location>
        <begin position="7"/>
        <end position="132"/>
    </location>
</feature>
<proteinExistence type="inferred from homology"/>
<evidence type="ECO:0000256" key="9">
    <source>
        <dbReference type="ARBA" id="ARBA00040345"/>
    </source>
</evidence>
<keyword evidence="4 12" id="KW-0808">Transferase</keyword>
<keyword evidence="10" id="KW-0812">Transmembrane</keyword>
<evidence type="ECO:0000256" key="1">
    <source>
        <dbReference type="ARBA" id="ARBA00004236"/>
    </source>
</evidence>
<evidence type="ECO:0000313" key="13">
    <source>
        <dbReference type="Proteomes" id="UP000632454"/>
    </source>
</evidence>
<comment type="function">
    <text evidence="6">Catalyzes the glycosylation of 4,4'-diaponeurosporenoate, i.e. the esterification of glucose at the C1'' position with the carboxyl group of 4,4'-diaponeurosporenic acid, to form glycosyl-4,4'-diaponeurosporenoate. This is a step in the biosynthesis of staphyloxanthin, an orange pigment present in most staphylococci strains.</text>
</comment>
<evidence type="ECO:0000256" key="7">
    <source>
        <dbReference type="ARBA" id="ARBA00037904"/>
    </source>
</evidence>
<dbReference type="CDD" id="cd00761">
    <property type="entry name" value="Glyco_tranf_GTA_type"/>
    <property type="match status" value="1"/>
</dbReference>
<dbReference type="PANTHER" id="PTHR43646">
    <property type="entry name" value="GLYCOSYLTRANSFERASE"/>
    <property type="match status" value="1"/>
</dbReference>
<dbReference type="GO" id="GO:0016740">
    <property type="term" value="F:transferase activity"/>
    <property type="evidence" value="ECO:0007669"/>
    <property type="project" value="UniProtKB-KW"/>
</dbReference>
<evidence type="ECO:0000259" key="11">
    <source>
        <dbReference type="Pfam" id="PF00535"/>
    </source>
</evidence>
<comment type="similarity">
    <text evidence="8">Belongs to the glycosyltransferase 2 family. CrtQ subfamily.</text>
</comment>
<evidence type="ECO:0000256" key="6">
    <source>
        <dbReference type="ARBA" id="ARBA00037281"/>
    </source>
</evidence>
<protein>
    <recommendedName>
        <fullName evidence="9">4,4'-diaponeurosporenoate glycosyltransferase</fullName>
    </recommendedName>
</protein>
<evidence type="ECO:0000256" key="5">
    <source>
        <dbReference type="ARBA" id="ARBA00023136"/>
    </source>
</evidence>
<evidence type="ECO:0000256" key="2">
    <source>
        <dbReference type="ARBA" id="ARBA00022475"/>
    </source>
</evidence>
<comment type="pathway">
    <text evidence="7">Carotenoid biosynthesis; staphyloxanthin biosynthesis; staphyloxanthin from farnesyl diphosphate: step 4/5.</text>
</comment>
<comment type="caution">
    <text evidence="12">The sequence shown here is derived from an EMBL/GenBank/DDBJ whole genome shotgun (WGS) entry which is preliminary data.</text>
</comment>
<reference evidence="13" key="1">
    <citation type="journal article" date="2019" name="Int. J. Syst. Evol. Microbiol.">
        <title>The Global Catalogue of Microorganisms (GCM) 10K type strain sequencing project: providing services to taxonomists for standard genome sequencing and annotation.</title>
        <authorList>
            <consortium name="The Broad Institute Genomics Platform"/>
            <consortium name="The Broad Institute Genome Sequencing Center for Infectious Disease"/>
            <person name="Wu L."/>
            <person name="Ma J."/>
        </authorList>
    </citation>
    <scope>NUCLEOTIDE SEQUENCE [LARGE SCALE GENOMIC DNA]</scope>
    <source>
        <strain evidence="13">CCM 7855</strain>
    </source>
</reference>
<evidence type="ECO:0000256" key="4">
    <source>
        <dbReference type="ARBA" id="ARBA00022679"/>
    </source>
</evidence>
<keyword evidence="2" id="KW-1003">Cell membrane</keyword>
<keyword evidence="13" id="KW-1185">Reference proteome</keyword>
<evidence type="ECO:0000256" key="3">
    <source>
        <dbReference type="ARBA" id="ARBA00022676"/>
    </source>
</evidence>
<dbReference type="RefSeq" id="WP_188488262.1">
    <property type="nucleotide sequence ID" value="NZ_BMCS01000001.1"/>
</dbReference>
<dbReference type="PANTHER" id="PTHR43646:SF2">
    <property type="entry name" value="GLYCOSYLTRANSFERASE 2-LIKE DOMAIN-CONTAINING PROTEIN"/>
    <property type="match status" value="1"/>
</dbReference>
<dbReference type="EMBL" id="BMCS01000001">
    <property type="protein sequence ID" value="GGF19560.1"/>
    <property type="molecule type" value="Genomic_DNA"/>
</dbReference>
<gene>
    <name evidence="12" type="ORF">GCM10007298_14500</name>
</gene>